<accession>A0A382C498</accession>
<dbReference type="AlphaFoldDB" id="A0A382C498"/>
<gene>
    <name evidence="1" type="ORF">METZ01_LOCUS173760</name>
</gene>
<proteinExistence type="predicted"/>
<protein>
    <submittedName>
        <fullName evidence="1">Uncharacterized protein</fullName>
    </submittedName>
</protein>
<feature type="non-terminal residue" evidence="1">
    <location>
        <position position="1"/>
    </location>
</feature>
<organism evidence="1">
    <name type="scientific">marine metagenome</name>
    <dbReference type="NCBI Taxonomy" id="408172"/>
    <lineage>
        <taxon>unclassified sequences</taxon>
        <taxon>metagenomes</taxon>
        <taxon>ecological metagenomes</taxon>
    </lineage>
</organism>
<name>A0A382C498_9ZZZZ</name>
<dbReference type="EMBL" id="UINC01032743">
    <property type="protein sequence ID" value="SVB20906.1"/>
    <property type="molecule type" value="Genomic_DNA"/>
</dbReference>
<evidence type="ECO:0000313" key="1">
    <source>
        <dbReference type="EMBL" id="SVB20906.1"/>
    </source>
</evidence>
<feature type="non-terminal residue" evidence="1">
    <location>
        <position position="70"/>
    </location>
</feature>
<sequence>QFPKAAHIRLMQKDINEVSLLKRRTGKNLMPRVYQRRKPKKLPAAVKISPKMKLHSVVLHGNKRCQKAVY</sequence>
<reference evidence="1" key="1">
    <citation type="submission" date="2018-05" db="EMBL/GenBank/DDBJ databases">
        <authorList>
            <person name="Lanie J.A."/>
            <person name="Ng W.-L."/>
            <person name="Kazmierczak K.M."/>
            <person name="Andrzejewski T.M."/>
            <person name="Davidsen T.M."/>
            <person name="Wayne K.J."/>
            <person name="Tettelin H."/>
            <person name="Glass J.I."/>
            <person name="Rusch D."/>
            <person name="Podicherti R."/>
            <person name="Tsui H.-C.T."/>
            <person name="Winkler M.E."/>
        </authorList>
    </citation>
    <scope>NUCLEOTIDE SEQUENCE</scope>
</reference>